<evidence type="ECO:0000313" key="3">
    <source>
        <dbReference type="Proteomes" id="UP000186601"/>
    </source>
</evidence>
<name>A0A2R6NX54_9APHY</name>
<dbReference type="Proteomes" id="UP000186601">
    <property type="component" value="Unassembled WGS sequence"/>
</dbReference>
<reference evidence="2 3" key="1">
    <citation type="submission" date="2018-02" db="EMBL/GenBank/DDBJ databases">
        <title>Genome sequence of the basidiomycete white-rot fungus Phlebia centrifuga.</title>
        <authorList>
            <person name="Granchi Z."/>
            <person name="Peng M."/>
            <person name="de Vries R.P."/>
            <person name="Hilden K."/>
            <person name="Makela M.R."/>
            <person name="Grigoriev I."/>
            <person name="Riley R."/>
        </authorList>
    </citation>
    <scope>NUCLEOTIDE SEQUENCE [LARGE SCALE GENOMIC DNA]</scope>
    <source>
        <strain evidence="2 3">FBCC195</strain>
    </source>
</reference>
<comment type="caution">
    <text evidence="2">The sequence shown here is derived from an EMBL/GenBank/DDBJ whole genome shotgun (WGS) entry which is preliminary data.</text>
</comment>
<organism evidence="2 3">
    <name type="scientific">Hermanssonia centrifuga</name>
    <dbReference type="NCBI Taxonomy" id="98765"/>
    <lineage>
        <taxon>Eukaryota</taxon>
        <taxon>Fungi</taxon>
        <taxon>Dikarya</taxon>
        <taxon>Basidiomycota</taxon>
        <taxon>Agaricomycotina</taxon>
        <taxon>Agaricomycetes</taxon>
        <taxon>Polyporales</taxon>
        <taxon>Meruliaceae</taxon>
        <taxon>Hermanssonia</taxon>
    </lineage>
</organism>
<proteinExistence type="predicted"/>
<feature type="region of interest" description="Disordered" evidence="1">
    <location>
        <begin position="41"/>
        <end position="75"/>
    </location>
</feature>
<gene>
    <name evidence="2" type="ORF">PHLCEN_2v7196</name>
</gene>
<evidence type="ECO:0000256" key="1">
    <source>
        <dbReference type="SAM" id="MobiDB-lite"/>
    </source>
</evidence>
<sequence length="75" mass="8167">MKCVQGTIVDVLDLNCMLIEDAKKPSGQEYSIIRRATPPEARGGGMCTVLPASEPLPRHNANHHREGEDKPSQGD</sequence>
<dbReference type="EMBL" id="MLYV02000712">
    <property type="protein sequence ID" value="PSR79009.1"/>
    <property type="molecule type" value="Genomic_DNA"/>
</dbReference>
<accession>A0A2R6NX54</accession>
<evidence type="ECO:0000313" key="2">
    <source>
        <dbReference type="EMBL" id="PSR79009.1"/>
    </source>
</evidence>
<feature type="compositionally biased region" description="Basic and acidic residues" evidence="1">
    <location>
        <begin position="63"/>
        <end position="75"/>
    </location>
</feature>
<keyword evidence="3" id="KW-1185">Reference proteome</keyword>
<protein>
    <submittedName>
        <fullName evidence="2">Uncharacterized protein</fullName>
    </submittedName>
</protein>
<dbReference type="AlphaFoldDB" id="A0A2R6NX54"/>